<gene>
    <name evidence="2" type="ORF">G3T36_12760</name>
</gene>
<dbReference type="Proteomes" id="UP000474967">
    <property type="component" value="Unassembled WGS sequence"/>
</dbReference>
<accession>A0A6L9XZV3</accession>
<evidence type="ECO:0000313" key="2">
    <source>
        <dbReference type="EMBL" id="NEN06737.1"/>
    </source>
</evidence>
<dbReference type="EMBL" id="JAAGWY010000002">
    <property type="protein sequence ID" value="NEN06737.1"/>
    <property type="molecule type" value="Genomic_DNA"/>
</dbReference>
<dbReference type="AlphaFoldDB" id="A0A6L9XZV3"/>
<feature type="transmembrane region" description="Helical" evidence="1">
    <location>
        <begin position="41"/>
        <end position="63"/>
    </location>
</feature>
<feature type="transmembrane region" description="Helical" evidence="1">
    <location>
        <begin position="12"/>
        <end position="35"/>
    </location>
</feature>
<evidence type="ECO:0000256" key="1">
    <source>
        <dbReference type="SAM" id="Phobius"/>
    </source>
</evidence>
<sequence length="134" mass="14613">MTFWQKHKPTTSLWLRLAFLAVTTVVIVGVIIALADYQPHPAIAGVLAVLGLAIYAFTIYGLVVENRGTVGDRPRAMRDGLPDAQFITWQSPDGESHVATRVTIDGSPKWRHDGETLDAAQLIELIAGAPVRQL</sequence>
<comment type="caution">
    <text evidence="2">The sequence shown here is derived from an EMBL/GenBank/DDBJ whole genome shotgun (WGS) entry which is preliminary data.</text>
</comment>
<protein>
    <submittedName>
        <fullName evidence="2">Uncharacterized protein</fullName>
    </submittedName>
</protein>
<keyword evidence="1" id="KW-0472">Membrane</keyword>
<evidence type="ECO:0000313" key="3">
    <source>
        <dbReference type="Proteomes" id="UP000474967"/>
    </source>
</evidence>
<proteinExistence type="predicted"/>
<reference evidence="2 3" key="1">
    <citation type="journal article" date="2014" name="J. Microbiol.">
        <title>Diaminobutyricibacter tongyongensis gen. nov., sp. nov. and Homoserinibacter gongjuensis gen. nov., sp. nov. belong to the family Microbacteriaceae.</title>
        <authorList>
            <person name="Kim S.J."/>
            <person name="Ahn J.H."/>
            <person name="Weon H.Y."/>
            <person name="Hamada M."/>
            <person name="Suzuki K."/>
            <person name="Kwon S.W."/>
        </authorList>
    </citation>
    <scope>NUCLEOTIDE SEQUENCE [LARGE SCALE GENOMIC DNA]</scope>
    <source>
        <strain evidence="2 3">NBRC 108724</strain>
    </source>
</reference>
<name>A0A6L9XZV3_9MICO</name>
<organism evidence="2 3">
    <name type="scientific">Leifsonia tongyongensis</name>
    <dbReference type="NCBI Taxonomy" id="1268043"/>
    <lineage>
        <taxon>Bacteria</taxon>
        <taxon>Bacillati</taxon>
        <taxon>Actinomycetota</taxon>
        <taxon>Actinomycetes</taxon>
        <taxon>Micrococcales</taxon>
        <taxon>Microbacteriaceae</taxon>
        <taxon>Leifsonia</taxon>
    </lineage>
</organism>
<dbReference type="RefSeq" id="WP_163290118.1">
    <property type="nucleotide sequence ID" value="NZ_JAAGWY010000002.1"/>
</dbReference>
<keyword evidence="1" id="KW-0812">Transmembrane</keyword>
<keyword evidence="3" id="KW-1185">Reference proteome</keyword>
<keyword evidence="1" id="KW-1133">Transmembrane helix</keyword>